<organism evidence="3 4">
    <name type="scientific">Helicocarpus griseus UAMH5409</name>
    <dbReference type="NCBI Taxonomy" id="1447875"/>
    <lineage>
        <taxon>Eukaryota</taxon>
        <taxon>Fungi</taxon>
        <taxon>Dikarya</taxon>
        <taxon>Ascomycota</taxon>
        <taxon>Pezizomycotina</taxon>
        <taxon>Eurotiomycetes</taxon>
        <taxon>Eurotiomycetidae</taxon>
        <taxon>Onygenales</taxon>
        <taxon>Ajellomycetaceae</taxon>
        <taxon>Helicocarpus</taxon>
    </lineage>
</organism>
<keyword evidence="1" id="KW-0378">Hydrolase</keyword>
<dbReference type="GO" id="GO:0016787">
    <property type="term" value="F:hydrolase activity"/>
    <property type="evidence" value="ECO:0007669"/>
    <property type="project" value="UniProtKB-KW"/>
</dbReference>
<dbReference type="SUPFAM" id="SSF53474">
    <property type="entry name" value="alpha/beta-Hydrolases"/>
    <property type="match status" value="1"/>
</dbReference>
<evidence type="ECO:0000313" key="3">
    <source>
        <dbReference type="EMBL" id="PGG96713.1"/>
    </source>
</evidence>
<proteinExistence type="predicted"/>
<dbReference type="InterPro" id="IPR013094">
    <property type="entry name" value="AB_hydrolase_3"/>
</dbReference>
<evidence type="ECO:0000256" key="1">
    <source>
        <dbReference type="ARBA" id="ARBA00022801"/>
    </source>
</evidence>
<dbReference type="Proteomes" id="UP000223968">
    <property type="component" value="Unassembled WGS sequence"/>
</dbReference>
<dbReference type="PANTHER" id="PTHR48081:SF8">
    <property type="entry name" value="ALPHA_BETA HYDROLASE FOLD-3 DOMAIN-CONTAINING PROTEIN-RELATED"/>
    <property type="match status" value="1"/>
</dbReference>
<name>A0A2B7WAZ0_9EURO</name>
<evidence type="ECO:0000313" key="4">
    <source>
        <dbReference type="Proteomes" id="UP000223968"/>
    </source>
</evidence>
<sequence length="341" mass="37992">MADETAKPKSKYAYLAAPHPVFETFKDEASKGIDQIYAIKDINEFKAAWNAFPPAVFDDGPVVGQDITIEHMNIPVSDGTPVELRIYKPISPVPRASLFFVTHGGGWTICNHDVEEAQNRQVAKDNKCVVVSVEYRKCPEFPFPYPLNDCYDALIWCKSNASTLGVNPEKIFVAGASGGGNLAACLALKARDEGITGIIGQVLNMPMICHPDFFPQDKYEYKSWFENEEEAVASAARALFHWNLYLPEKKPEVYANPILAESHANLPPALIQVAGLDPLRDEAFAYGEALKTAGVPVIEKAFTGLPHAFYFFLKMLDKESREYIQNIVEFVREMEKKAIPL</sequence>
<dbReference type="PANTHER" id="PTHR48081">
    <property type="entry name" value="AB HYDROLASE SUPERFAMILY PROTEIN C4A8.06C"/>
    <property type="match status" value="1"/>
</dbReference>
<dbReference type="InterPro" id="IPR029058">
    <property type="entry name" value="AB_hydrolase_fold"/>
</dbReference>
<evidence type="ECO:0000259" key="2">
    <source>
        <dbReference type="Pfam" id="PF07859"/>
    </source>
</evidence>
<feature type="domain" description="Alpha/beta hydrolase fold-3" evidence="2">
    <location>
        <begin position="101"/>
        <end position="310"/>
    </location>
</feature>
<dbReference type="STRING" id="1447875.A0A2B7WAZ0"/>
<dbReference type="EMBL" id="PDNB01000270">
    <property type="protein sequence ID" value="PGG96713.1"/>
    <property type="molecule type" value="Genomic_DNA"/>
</dbReference>
<comment type="caution">
    <text evidence="3">The sequence shown here is derived from an EMBL/GenBank/DDBJ whole genome shotgun (WGS) entry which is preliminary data.</text>
</comment>
<dbReference type="AlphaFoldDB" id="A0A2B7WAZ0"/>
<protein>
    <recommendedName>
        <fullName evidence="2">Alpha/beta hydrolase fold-3 domain-containing protein</fullName>
    </recommendedName>
</protein>
<reference evidence="3 4" key="1">
    <citation type="submission" date="2017-10" db="EMBL/GenBank/DDBJ databases">
        <title>Comparative genomics in systemic dimorphic fungi from Ajellomycetaceae.</title>
        <authorList>
            <person name="Munoz J.F."/>
            <person name="Mcewen J.G."/>
            <person name="Clay O.K."/>
            <person name="Cuomo C.A."/>
        </authorList>
    </citation>
    <scope>NUCLEOTIDE SEQUENCE [LARGE SCALE GENOMIC DNA]</scope>
    <source>
        <strain evidence="3 4">UAMH5409</strain>
    </source>
</reference>
<dbReference type="Pfam" id="PF07859">
    <property type="entry name" value="Abhydrolase_3"/>
    <property type="match status" value="1"/>
</dbReference>
<dbReference type="InterPro" id="IPR050300">
    <property type="entry name" value="GDXG_lipolytic_enzyme"/>
</dbReference>
<gene>
    <name evidence="3" type="ORF">AJ79_09483</name>
</gene>
<accession>A0A2B7WAZ0</accession>
<dbReference type="Gene3D" id="3.40.50.1820">
    <property type="entry name" value="alpha/beta hydrolase"/>
    <property type="match status" value="1"/>
</dbReference>
<dbReference type="OrthoDB" id="408631at2759"/>
<keyword evidence="4" id="KW-1185">Reference proteome</keyword>